<dbReference type="EMBL" id="JAHRIP010080061">
    <property type="protein sequence ID" value="MEQ2312739.1"/>
    <property type="molecule type" value="Genomic_DNA"/>
</dbReference>
<organism evidence="1 2">
    <name type="scientific">Ameca splendens</name>
    <dbReference type="NCBI Taxonomy" id="208324"/>
    <lineage>
        <taxon>Eukaryota</taxon>
        <taxon>Metazoa</taxon>
        <taxon>Chordata</taxon>
        <taxon>Craniata</taxon>
        <taxon>Vertebrata</taxon>
        <taxon>Euteleostomi</taxon>
        <taxon>Actinopterygii</taxon>
        <taxon>Neopterygii</taxon>
        <taxon>Teleostei</taxon>
        <taxon>Neoteleostei</taxon>
        <taxon>Acanthomorphata</taxon>
        <taxon>Ovalentaria</taxon>
        <taxon>Atherinomorphae</taxon>
        <taxon>Cyprinodontiformes</taxon>
        <taxon>Goodeidae</taxon>
        <taxon>Ameca</taxon>
    </lineage>
</organism>
<evidence type="ECO:0000313" key="2">
    <source>
        <dbReference type="Proteomes" id="UP001469553"/>
    </source>
</evidence>
<evidence type="ECO:0000313" key="1">
    <source>
        <dbReference type="EMBL" id="MEQ2312739.1"/>
    </source>
</evidence>
<comment type="caution">
    <text evidence="1">The sequence shown here is derived from an EMBL/GenBank/DDBJ whole genome shotgun (WGS) entry which is preliminary data.</text>
</comment>
<reference evidence="1 2" key="1">
    <citation type="submission" date="2021-06" db="EMBL/GenBank/DDBJ databases">
        <authorList>
            <person name="Palmer J.M."/>
        </authorList>
    </citation>
    <scope>NUCLEOTIDE SEQUENCE [LARGE SCALE GENOMIC DNA]</scope>
    <source>
        <strain evidence="1 2">AS_MEX2019</strain>
        <tissue evidence="1">Muscle</tissue>
    </source>
</reference>
<dbReference type="Proteomes" id="UP001469553">
    <property type="component" value="Unassembled WGS sequence"/>
</dbReference>
<name>A0ABV1A3K3_9TELE</name>
<sequence length="66" mass="7294">MTQVMEMRHTCYPPHQGILAASSGGLRWSPCESSPNSSMGFALQSSQDVAQCWLLQDTSERFATPF</sequence>
<gene>
    <name evidence="1" type="ORF">AMECASPLE_034303</name>
</gene>
<accession>A0ABV1A3K3</accession>
<protein>
    <submittedName>
        <fullName evidence="1">Uncharacterized protein</fullName>
    </submittedName>
</protein>
<keyword evidence="2" id="KW-1185">Reference proteome</keyword>
<proteinExistence type="predicted"/>